<reference evidence="9 10" key="1">
    <citation type="submission" date="2022-03" db="EMBL/GenBank/DDBJ databases">
        <title>Genomic Encyclopedia of Type Strains, Phase III (KMG-III): the genomes of soil and plant-associated and newly described type strains.</title>
        <authorList>
            <person name="Whitman W."/>
        </authorList>
    </citation>
    <scope>NUCLEOTIDE SEQUENCE [LARGE SCALE GENOMIC DNA]</scope>
    <source>
        <strain evidence="9 10">BSker1</strain>
    </source>
</reference>
<evidence type="ECO:0000313" key="10">
    <source>
        <dbReference type="Proteomes" id="UP001523550"/>
    </source>
</evidence>
<evidence type="ECO:0000256" key="4">
    <source>
        <dbReference type="ARBA" id="ARBA00022989"/>
    </source>
</evidence>
<dbReference type="InterPro" id="IPR025405">
    <property type="entry name" value="DUF4131"/>
</dbReference>
<dbReference type="Proteomes" id="UP001523550">
    <property type="component" value="Unassembled WGS sequence"/>
</dbReference>
<dbReference type="RefSeq" id="WP_253445422.1">
    <property type="nucleotide sequence ID" value="NZ_JALJYF010000001.1"/>
</dbReference>
<gene>
    <name evidence="9" type="ORF">J2T60_000667</name>
</gene>
<organism evidence="9 10">
    <name type="scientific">Natronospira proteinivora</name>
    <dbReference type="NCBI Taxonomy" id="1807133"/>
    <lineage>
        <taxon>Bacteria</taxon>
        <taxon>Pseudomonadati</taxon>
        <taxon>Pseudomonadota</taxon>
        <taxon>Gammaproteobacteria</taxon>
        <taxon>Natronospirales</taxon>
        <taxon>Natronospiraceae</taxon>
        <taxon>Natronospira</taxon>
    </lineage>
</organism>
<dbReference type="Pfam" id="PF03772">
    <property type="entry name" value="Competence"/>
    <property type="match status" value="1"/>
</dbReference>
<feature type="domain" description="DUF4131" evidence="8">
    <location>
        <begin position="23"/>
        <end position="165"/>
    </location>
</feature>
<feature type="transmembrane region" description="Helical" evidence="6">
    <location>
        <begin position="46"/>
        <end position="63"/>
    </location>
</feature>
<protein>
    <submittedName>
        <fullName evidence="9">ComEC/Rec2-related protein</fullName>
    </submittedName>
</protein>
<keyword evidence="4 6" id="KW-1133">Transmembrane helix</keyword>
<keyword evidence="3 6" id="KW-0812">Transmembrane</keyword>
<dbReference type="PANTHER" id="PTHR30619">
    <property type="entry name" value="DNA INTERNALIZATION/COMPETENCE PROTEIN COMEC/REC2"/>
    <property type="match status" value="1"/>
</dbReference>
<evidence type="ECO:0000256" key="1">
    <source>
        <dbReference type="ARBA" id="ARBA00004651"/>
    </source>
</evidence>
<feature type="transmembrane region" description="Helical" evidence="6">
    <location>
        <begin position="266"/>
        <end position="288"/>
    </location>
</feature>
<dbReference type="InterPro" id="IPR052159">
    <property type="entry name" value="Competence_DNA_uptake"/>
</dbReference>
<feature type="transmembrane region" description="Helical" evidence="6">
    <location>
        <begin position="335"/>
        <end position="352"/>
    </location>
</feature>
<evidence type="ECO:0000259" key="8">
    <source>
        <dbReference type="Pfam" id="PF13567"/>
    </source>
</evidence>
<dbReference type="Pfam" id="PF13567">
    <property type="entry name" value="DUF4131"/>
    <property type="match status" value="1"/>
</dbReference>
<evidence type="ECO:0000313" key="9">
    <source>
        <dbReference type="EMBL" id="MCP1726702.1"/>
    </source>
</evidence>
<keyword evidence="10" id="KW-1185">Reference proteome</keyword>
<dbReference type="InterPro" id="IPR004477">
    <property type="entry name" value="ComEC_N"/>
</dbReference>
<feature type="transmembrane region" description="Helical" evidence="6">
    <location>
        <begin position="364"/>
        <end position="381"/>
    </location>
</feature>
<accession>A0ABT1G6I2</accession>
<feature type="domain" description="ComEC/Rec2-related protein" evidence="7">
    <location>
        <begin position="209"/>
        <end position="470"/>
    </location>
</feature>
<sequence length="683" mass="73481">MQGFAIGLFLGCFLLVWAPAGVQLPWLMLSAGLLLAAVLCLRPALWVVSGFLLGLLLSGVTVHQQLNHGPHWQPGQTLTIEGRISGLVVEESGRLRFEFQPLDETGQSWGGPLRLSWSQPALAPRSGEVWRLPLRLDGSEGEPLPGAFDRDRWLFRQGLAGSARVDVQGTAIRLRTSPAGVSELRRSLSQAVKQFLESRPEAALIRGVTVGDRSGFSEEHWRVLNATGTTHLVAISGLHIGLVGGMVLGLGHLLARYRPGRTPATVAAAGLALVTAAAYATLAGFALPTQRALLMFSVLVLLILTRRQTGPAAGLSLAAVGVLLLDPLAVMDAGFYLSFALVAMVLMVVAAGDRPRPWLVFVRVQWVTGLAVLPLLMLLFASGPITGPVANALAVPVFSLVVVPISLLGALFWVMDLTVPAQMAWMMGAEVLEWLWRILRVLAEGPVLTATMEPRPVWVFTGLLAMAAILLPGPVWTRGLLLCALLPVVLGPRPEPPGQWQLQHWGLPGGGHAWSIHGSGDRLIWLDVGRPDLRASLNHWLAAELRDESAGLLLNPRGSMGPASLDPVLALMPGHVKPQSGWPALMPEPGRASPGPARHCDGIQLDGWRFERKMDAAGESFCQVTGQGMIGSLVLGRDDLRILDRNGDSVWAASAEAWSGTARVEISGDRIRIESPRPYWWRP</sequence>
<dbReference type="PANTHER" id="PTHR30619:SF1">
    <property type="entry name" value="RECOMBINATION PROTEIN 2"/>
    <property type="match status" value="1"/>
</dbReference>
<keyword evidence="5 6" id="KW-0472">Membrane</keyword>
<evidence type="ECO:0000256" key="5">
    <source>
        <dbReference type="ARBA" id="ARBA00023136"/>
    </source>
</evidence>
<name>A0ABT1G6I2_9GAMM</name>
<evidence type="ECO:0000256" key="2">
    <source>
        <dbReference type="ARBA" id="ARBA00022475"/>
    </source>
</evidence>
<feature type="transmembrane region" description="Helical" evidence="6">
    <location>
        <begin position="457"/>
        <end position="476"/>
    </location>
</feature>
<evidence type="ECO:0000259" key="7">
    <source>
        <dbReference type="Pfam" id="PF03772"/>
    </source>
</evidence>
<evidence type="ECO:0000256" key="6">
    <source>
        <dbReference type="SAM" id="Phobius"/>
    </source>
</evidence>
<comment type="caution">
    <text evidence="9">The sequence shown here is derived from an EMBL/GenBank/DDBJ whole genome shotgun (WGS) entry which is preliminary data.</text>
</comment>
<proteinExistence type="predicted"/>
<keyword evidence="2" id="KW-1003">Cell membrane</keyword>
<dbReference type="NCBIfam" id="TIGR00360">
    <property type="entry name" value="ComEC_N-term"/>
    <property type="match status" value="1"/>
</dbReference>
<comment type="subcellular location">
    <subcellularLocation>
        <location evidence="1">Cell membrane</location>
        <topology evidence="1">Multi-pass membrane protein</topology>
    </subcellularLocation>
</comment>
<feature type="transmembrane region" description="Helical" evidence="6">
    <location>
        <begin position="232"/>
        <end position="254"/>
    </location>
</feature>
<dbReference type="EMBL" id="JALJYF010000001">
    <property type="protein sequence ID" value="MCP1726702.1"/>
    <property type="molecule type" value="Genomic_DNA"/>
</dbReference>
<evidence type="ECO:0000256" key="3">
    <source>
        <dbReference type="ARBA" id="ARBA00022692"/>
    </source>
</evidence>
<feature type="transmembrane region" description="Helical" evidence="6">
    <location>
        <begin position="393"/>
        <end position="414"/>
    </location>
</feature>